<keyword evidence="1" id="KW-0808">Transferase</keyword>
<evidence type="ECO:0000313" key="4">
    <source>
        <dbReference type="EMBL" id="KAF5395927.1"/>
    </source>
</evidence>
<dbReference type="OrthoDB" id="439792at2759"/>
<evidence type="ECO:0000256" key="2">
    <source>
        <dbReference type="ARBA" id="ARBA00022741"/>
    </source>
</evidence>
<dbReference type="Proteomes" id="UP000748531">
    <property type="component" value="Unassembled WGS sequence"/>
</dbReference>
<dbReference type="AlphaFoldDB" id="A0A8J4SKZ9"/>
<reference evidence="4" key="1">
    <citation type="submission" date="2019-05" db="EMBL/GenBank/DDBJ databases">
        <title>Annotation for the trematode Paragonimus heterotremus.</title>
        <authorList>
            <person name="Choi Y.-J."/>
        </authorList>
    </citation>
    <scope>NUCLEOTIDE SEQUENCE</scope>
    <source>
        <strain evidence="4">LC</strain>
    </source>
</reference>
<dbReference type="EMBL" id="LUCH01009785">
    <property type="protein sequence ID" value="KAF5395927.1"/>
    <property type="molecule type" value="Genomic_DNA"/>
</dbReference>
<organism evidence="4 5">
    <name type="scientific">Paragonimus heterotremus</name>
    <dbReference type="NCBI Taxonomy" id="100268"/>
    <lineage>
        <taxon>Eukaryota</taxon>
        <taxon>Metazoa</taxon>
        <taxon>Spiralia</taxon>
        <taxon>Lophotrochozoa</taxon>
        <taxon>Platyhelminthes</taxon>
        <taxon>Trematoda</taxon>
        <taxon>Digenea</taxon>
        <taxon>Plagiorchiida</taxon>
        <taxon>Troglotremata</taxon>
        <taxon>Troglotrematidae</taxon>
        <taxon>Paragonimus</taxon>
    </lineage>
</organism>
<dbReference type="InterPro" id="IPR000850">
    <property type="entry name" value="Adenylat/UMP-CMP_kin"/>
</dbReference>
<dbReference type="InterPro" id="IPR027417">
    <property type="entry name" value="P-loop_NTPase"/>
</dbReference>
<dbReference type="PANTHER" id="PTHR23359">
    <property type="entry name" value="NUCLEOTIDE KINASE"/>
    <property type="match status" value="1"/>
</dbReference>
<evidence type="ECO:0000256" key="1">
    <source>
        <dbReference type="ARBA" id="ARBA00022679"/>
    </source>
</evidence>
<evidence type="ECO:0000313" key="5">
    <source>
        <dbReference type="Proteomes" id="UP000748531"/>
    </source>
</evidence>
<dbReference type="GO" id="GO:0019205">
    <property type="term" value="F:nucleobase-containing compound kinase activity"/>
    <property type="evidence" value="ECO:0007669"/>
    <property type="project" value="InterPro"/>
</dbReference>
<name>A0A8J4SKZ9_9TREM</name>
<keyword evidence="5" id="KW-1185">Reference proteome</keyword>
<comment type="caution">
    <text evidence="4">The sequence shown here is derived from an EMBL/GenBank/DDBJ whole genome shotgun (WGS) entry which is preliminary data.</text>
</comment>
<gene>
    <name evidence="4" type="ORF">PHET_11510</name>
</gene>
<dbReference type="Pfam" id="PF00406">
    <property type="entry name" value="ADK"/>
    <property type="match status" value="1"/>
</dbReference>
<keyword evidence="2" id="KW-0547">Nucleotide-binding</keyword>
<dbReference type="GO" id="GO:0005524">
    <property type="term" value="F:ATP binding"/>
    <property type="evidence" value="ECO:0007669"/>
    <property type="project" value="InterPro"/>
</dbReference>
<proteinExistence type="predicted"/>
<evidence type="ECO:0008006" key="6">
    <source>
        <dbReference type="Google" id="ProtNLM"/>
    </source>
</evidence>
<evidence type="ECO:0000256" key="3">
    <source>
        <dbReference type="ARBA" id="ARBA00022777"/>
    </source>
</evidence>
<protein>
    <recommendedName>
        <fullName evidence="6">Adenylate kinase</fullName>
    </recommendedName>
</protein>
<dbReference type="Gene3D" id="3.40.50.300">
    <property type="entry name" value="P-loop containing nucleotide triphosphate hydrolases"/>
    <property type="match status" value="1"/>
</dbReference>
<accession>A0A8J4SKZ9</accession>
<sequence length="209" mass="24000">MQQIMRSGHDLSDTLVLKMIQDKLNSLECSQGGYVLDDFPTSSEKGMGFDQQLAMLLSSPVKPEYIVDIQVPEEDLKRRWEQIRIDLADGMLYPKEKVVGFSGSVQMHAAFPTPNESIRQRLITRHEELLENIISQSQFYNTNIRPHIDEFLKQYDSSHIIVVDGMKTTSEMCKMTYNAIRQFNLQNKIIDDSVCAGFQSKLINYQDGE</sequence>
<dbReference type="SUPFAM" id="SSF52540">
    <property type="entry name" value="P-loop containing nucleoside triphosphate hydrolases"/>
    <property type="match status" value="1"/>
</dbReference>
<keyword evidence="3" id="KW-0418">Kinase</keyword>
<dbReference type="GO" id="GO:0006139">
    <property type="term" value="P:nucleobase-containing compound metabolic process"/>
    <property type="evidence" value="ECO:0007669"/>
    <property type="project" value="InterPro"/>
</dbReference>